<protein>
    <submittedName>
        <fullName evidence="2">F-box/LRR-repeat protein</fullName>
    </submittedName>
</protein>
<proteinExistence type="predicted"/>
<dbReference type="Gene3D" id="1.20.1280.50">
    <property type="match status" value="1"/>
</dbReference>
<dbReference type="Proteomes" id="UP000593562">
    <property type="component" value="Unassembled WGS sequence"/>
</dbReference>
<organism evidence="2 3">
    <name type="scientific">Tripterygium wilfordii</name>
    <name type="common">Thunder God vine</name>
    <dbReference type="NCBI Taxonomy" id="458696"/>
    <lineage>
        <taxon>Eukaryota</taxon>
        <taxon>Viridiplantae</taxon>
        <taxon>Streptophyta</taxon>
        <taxon>Embryophyta</taxon>
        <taxon>Tracheophyta</taxon>
        <taxon>Spermatophyta</taxon>
        <taxon>Magnoliopsida</taxon>
        <taxon>eudicotyledons</taxon>
        <taxon>Gunneridae</taxon>
        <taxon>Pentapetalae</taxon>
        <taxon>rosids</taxon>
        <taxon>fabids</taxon>
        <taxon>Celastrales</taxon>
        <taxon>Celastraceae</taxon>
        <taxon>Tripterygium</taxon>
    </lineage>
</organism>
<dbReference type="PANTHER" id="PTHR34145">
    <property type="entry name" value="OS02G0105600 PROTEIN"/>
    <property type="match status" value="1"/>
</dbReference>
<dbReference type="AlphaFoldDB" id="A0A7J7C8P7"/>
<dbReference type="Pfam" id="PF00646">
    <property type="entry name" value="F-box"/>
    <property type="match status" value="1"/>
</dbReference>
<dbReference type="InParanoid" id="A0A7J7C8P7"/>
<evidence type="ECO:0000259" key="1">
    <source>
        <dbReference type="SMART" id="SM00256"/>
    </source>
</evidence>
<dbReference type="EMBL" id="JAAARO010000019">
    <property type="protein sequence ID" value="KAF5730470.1"/>
    <property type="molecule type" value="Genomic_DNA"/>
</dbReference>
<name>A0A7J7C8P7_TRIWF</name>
<dbReference type="InterPro" id="IPR053772">
    <property type="entry name" value="At1g61320/At1g61330-like"/>
</dbReference>
<dbReference type="InterPro" id="IPR055411">
    <property type="entry name" value="LRR_FXL15/At3g58940/PEG3-like"/>
</dbReference>
<dbReference type="OrthoDB" id="612216at2759"/>
<dbReference type="SUPFAM" id="SSF52047">
    <property type="entry name" value="RNI-like"/>
    <property type="match status" value="1"/>
</dbReference>
<dbReference type="SUPFAM" id="SSF81383">
    <property type="entry name" value="F-box domain"/>
    <property type="match status" value="1"/>
</dbReference>
<comment type="caution">
    <text evidence="2">The sequence shown here is derived from an EMBL/GenBank/DDBJ whole genome shotgun (WGS) entry which is preliminary data.</text>
</comment>
<dbReference type="Pfam" id="PF24758">
    <property type="entry name" value="LRR_At5g56370"/>
    <property type="match status" value="1"/>
</dbReference>
<gene>
    <name evidence="2" type="ORF">HS088_TW19G00060</name>
</gene>
<evidence type="ECO:0000313" key="3">
    <source>
        <dbReference type="Proteomes" id="UP000593562"/>
    </source>
</evidence>
<keyword evidence="3" id="KW-1185">Reference proteome</keyword>
<dbReference type="InterPro" id="IPR001810">
    <property type="entry name" value="F-box_dom"/>
</dbReference>
<dbReference type="PANTHER" id="PTHR34145:SF28">
    <property type="entry name" value="F-BOX DOMAIN-CONTAINING PROTEIN"/>
    <property type="match status" value="1"/>
</dbReference>
<dbReference type="Gene3D" id="3.80.10.10">
    <property type="entry name" value="Ribonuclease Inhibitor"/>
    <property type="match status" value="2"/>
</dbReference>
<sequence>MDDSCAKFEAAIDDSGNTETKACDQTSVLPDKVIHHIMSLLHPKDFINTCSLSKRWNRLWCSVPVLQFRQSNWPHDRTLKSEEIGEAQQQRFVNFVDRSIQKFIDMRKHHQSIQKFDLQILRMDTESVSHIDRWLKFATQNHVQNLYLSMPRGSDENMEFYNLPVETVFASQSLQSVLLSGCELNLEHVKSSIHCPSLRKLALLHVYLDNNTIRNLFRCCPSITTFRLSNAWGLKKLHISRIPSVETVEVHSNTGDLEEVYIDDAPMLRSIELWYRRDLRSIKLWERRDRTFTYNFHRCSALTSLSFNYCFLTNKHLQDVLSGIPSLESLYIRNCMLDRTIEISGRKLKALTLIYSDVSEVKIDNSYNGCFSFSFEGRVEAIPHLHLKSWSCHCQINLHNACNDVINANWFLVLRQKLVFLNCKKSIRINLHEYIKISDLKQQFKEITLPSSFEVEDLTIYTDTSSLDFTALLDRFLQLCHPSTISIQSNHIAIRERIQSLLEKLWMDKDIESCCVSNNIKCWRHCLEYIVFESNKVKEGMEVSTFRLAWKLDN</sequence>
<dbReference type="SMART" id="SM00256">
    <property type="entry name" value="FBOX"/>
    <property type="match status" value="1"/>
</dbReference>
<accession>A0A7J7C8P7</accession>
<dbReference type="InterPro" id="IPR036047">
    <property type="entry name" value="F-box-like_dom_sf"/>
</dbReference>
<evidence type="ECO:0000313" key="2">
    <source>
        <dbReference type="EMBL" id="KAF5730470.1"/>
    </source>
</evidence>
<reference evidence="2 3" key="1">
    <citation type="journal article" date="2020" name="Nat. Commun.">
        <title>Genome of Tripterygium wilfordii and identification of cytochrome P450 involved in triptolide biosynthesis.</title>
        <authorList>
            <person name="Tu L."/>
            <person name="Su P."/>
            <person name="Zhang Z."/>
            <person name="Gao L."/>
            <person name="Wang J."/>
            <person name="Hu T."/>
            <person name="Zhou J."/>
            <person name="Zhang Y."/>
            <person name="Zhao Y."/>
            <person name="Liu Y."/>
            <person name="Song Y."/>
            <person name="Tong Y."/>
            <person name="Lu Y."/>
            <person name="Yang J."/>
            <person name="Xu C."/>
            <person name="Jia M."/>
            <person name="Peters R.J."/>
            <person name="Huang L."/>
            <person name="Gao W."/>
        </authorList>
    </citation>
    <scope>NUCLEOTIDE SEQUENCE [LARGE SCALE GENOMIC DNA]</scope>
    <source>
        <strain evidence="3">cv. XIE 37</strain>
        <tissue evidence="2">Leaf</tissue>
    </source>
</reference>
<dbReference type="InterPro" id="IPR032675">
    <property type="entry name" value="LRR_dom_sf"/>
</dbReference>
<feature type="domain" description="F-box" evidence="1">
    <location>
        <begin position="29"/>
        <end position="69"/>
    </location>
</feature>